<dbReference type="PANTHER" id="PTHR32015">
    <property type="entry name" value="FASTING INDUCED LIPASE"/>
    <property type="match status" value="1"/>
</dbReference>
<dbReference type="AlphaFoldDB" id="A0A4Q9HTF8"/>
<evidence type="ECO:0000313" key="3">
    <source>
        <dbReference type="Proteomes" id="UP000292452"/>
    </source>
</evidence>
<sequence>MARTTRRAPASPAVRRAARTALALAAVVAAALTTVAPPAAAAAPGTAVSSVAPAPRAARNPVIFVHGYNADPGVWGRMTGDFKAAGYTDAELFTWSYDTHASVNEVLSGRFAAYVDEVRQRTGARRVDIVAHSYGSLPTRWYLKNGGGTAAVGHWVSLGGPNHGTGLAWLCAAWDQACRDMTPGSYVQKGLAAGDETPGDVKYATFWSSCDEFINPHDSVPLTGAVNTPAGCLKHNELLTDGGVSADVRAFLGR</sequence>
<dbReference type="RefSeq" id="WP_131124619.1">
    <property type="nucleotide sequence ID" value="NZ_SIXH01000222.1"/>
</dbReference>
<dbReference type="PROSITE" id="PS51318">
    <property type="entry name" value="TAT"/>
    <property type="match status" value="1"/>
</dbReference>
<dbReference type="GO" id="GO:0016298">
    <property type="term" value="F:lipase activity"/>
    <property type="evidence" value="ECO:0007669"/>
    <property type="project" value="TreeGrafter"/>
</dbReference>
<organism evidence="2 3">
    <name type="scientific">Streptomyces kasugaensis</name>
    <dbReference type="NCBI Taxonomy" id="1946"/>
    <lineage>
        <taxon>Bacteria</taxon>
        <taxon>Bacillati</taxon>
        <taxon>Actinomycetota</taxon>
        <taxon>Actinomycetes</taxon>
        <taxon>Kitasatosporales</taxon>
        <taxon>Streptomycetaceae</taxon>
        <taxon>Streptomyces</taxon>
    </lineage>
</organism>
<dbReference type="Proteomes" id="UP000292452">
    <property type="component" value="Unassembled WGS sequence"/>
</dbReference>
<dbReference type="GO" id="GO:0016042">
    <property type="term" value="P:lipid catabolic process"/>
    <property type="evidence" value="ECO:0007669"/>
    <property type="project" value="InterPro"/>
</dbReference>
<dbReference type="InterPro" id="IPR029058">
    <property type="entry name" value="AB_hydrolase_fold"/>
</dbReference>
<proteinExistence type="predicted"/>
<dbReference type="InterPro" id="IPR006311">
    <property type="entry name" value="TAT_signal"/>
</dbReference>
<feature type="chain" id="PRO_5020718642" evidence="1">
    <location>
        <begin position="42"/>
        <end position="254"/>
    </location>
</feature>
<protein>
    <submittedName>
        <fullName evidence="2">Triacylglycerol lipase</fullName>
    </submittedName>
</protein>
<keyword evidence="1" id="KW-0732">Signal</keyword>
<evidence type="ECO:0000313" key="2">
    <source>
        <dbReference type="EMBL" id="TBO57470.1"/>
    </source>
</evidence>
<gene>
    <name evidence="2" type="ORF">EYS09_22565</name>
</gene>
<dbReference type="Gene3D" id="3.40.50.1820">
    <property type="entry name" value="alpha/beta hydrolase"/>
    <property type="match status" value="1"/>
</dbReference>
<keyword evidence="3" id="KW-1185">Reference proteome</keyword>
<accession>A0A4Q9HTF8</accession>
<dbReference type="InterPro" id="IPR002918">
    <property type="entry name" value="Lipase_EstA/Esterase_EstB"/>
</dbReference>
<name>A0A4Q9HTF8_STRKA</name>
<dbReference type="PANTHER" id="PTHR32015:SF1">
    <property type="entry name" value="LIPASE"/>
    <property type="match status" value="1"/>
</dbReference>
<feature type="signal peptide" evidence="1">
    <location>
        <begin position="1"/>
        <end position="41"/>
    </location>
</feature>
<dbReference type="EMBL" id="SIXH01000222">
    <property type="protein sequence ID" value="TBO57470.1"/>
    <property type="molecule type" value="Genomic_DNA"/>
</dbReference>
<reference evidence="2 3" key="1">
    <citation type="submission" date="2019-02" db="EMBL/GenBank/DDBJ databases">
        <title>Draft Genome Sequence of Streptomyces sp. AM-2504, identified by 16S rRNA comparative analysis as a Streptomyces Kasugaensis strain.</title>
        <authorList>
            <person name="Napolioni V."/>
            <person name="Giuliodori A.M."/>
            <person name="Spurio R."/>
            <person name="Fabbretti A."/>
        </authorList>
    </citation>
    <scope>NUCLEOTIDE SEQUENCE [LARGE SCALE GENOMIC DNA]</scope>
    <source>
        <strain evidence="2 3">AM-2504</strain>
    </source>
</reference>
<comment type="caution">
    <text evidence="2">The sequence shown here is derived from an EMBL/GenBank/DDBJ whole genome shotgun (WGS) entry which is preliminary data.</text>
</comment>
<dbReference type="SUPFAM" id="SSF53474">
    <property type="entry name" value="alpha/beta-Hydrolases"/>
    <property type="match status" value="1"/>
</dbReference>
<evidence type="ECO:0000256" key="1">
    <source>
        <dbReference type="SAM" id="SignalP"/>
    </source>
</evidence>
<dbReference type="Pfam" id="PF01674">
    <property type="entry name" value="Lipase_2"/>
    <property type="match status" value="1"/>
</dbReference>